<reference evidence="2" key="1">
    <citation type="journal article" date="2014" name="Genome Announc.">
        <title>Draft Genome Sequence of Marine Flavobacterium Jejuia pallidilutea Strain 11shimoA1 and Pigmentation Mutants.</title>
        <authorList>
            <person name="Takatani N."/>
            <person name="Nakanishi M."/>
            <person name="Meirelles P."/>
            <person name="Mino S."/>
            <person name="Suda W."/>
            <person name="Oshima K."/>
            <person name="Hattori M."/>
            <person name="Ohkuma M."/>
            <person name="Hosokawa M."/>
            <person name="Miyashita K."/>
            <person name="Thompson F.L."/>
            <person name="Niwa A."/>
            <person name="Sawabe T."/>
            <person name="Sawabe T."/>
        </authorList>
    </citation>
    <scope>NUCLEOTIDE SEQUENCE [LARGE SCALE GENOMIC DNA]</scope>
    <source>
        <strain evidence="2">JCM 19538</strain>
    </source>
</reference>
<dbReference type="RefSeq" id="WP_045372204.1">
    <property type="nucleotide sequence ID" value="NZ_BBNY01000059.1"/>
</dbReference>
<dbReference type="PANTHER" id="PTHR47478">
    <property type="match status" value="1"/>
</dbReference>
<dbReference type="PRINTS" id="PR00413">
    <property type="entry name" value="HADHALOGNASE"/>
</dbReference>
<dbReference type="EC" id="3.1.3.5" evidence="1"/>
<dbReference type="InterPro" id="IPR036412">
    <property type="entry name" value="HAD-like_sf"/>
</dbReference>
<dbReference type="Proteomes" id="UP000030184">
    <property type="component" value="Unassembled WGS sequence"/>
</dbReference>
<dbReference type="SFLD" id="SFLDS00003">
    <property type="entry name" value="Haloacid_Dehalogenase"/>
    <property type="match status" value="1"/>
</dbReference>
<dbReference type="Gene3D" id="1.10.150.240">
    <property type="entry name" value="Putative phosphatase, domain 2"/>
    <property type="match status" value="1"/>
</dbReference>
<protein>
    <submittedName>
        <fullName evidence="1">5'-nucleotidase YjjG</fullName>
        <ecNumber evidence="1">3.1.3.5</ecNumber>
    </submittedName>
</protein>
<sequence length="230" mass="26774">MKKLNGITDVFFDLDHTLWDFEKNSALTFDRIFKLNGIPVELNEFLKHYTPINFQYWKLYREERIKKEALRFSRLNDTFKALKLSVEERVIHQLSEDYIKHLSAFNFLMEDATSILKYLQSHYKLHIITNGFNEVQYRKMDTSNIIHFFETITNSEIAGVKKPNPKIFNFALNLAKAKPEQSIMIGDSMEADVEGALNIGMDAIFFNPNNASFNGGIKGVSKLIELKMYL</sequence>
<dbReference type="InterPro" id="IPR023214">
    <property type="entry name" value="HAD_sf"/>
</dbReference>
<organism evidence="1 2">
    <name type="scientific">Jejuia pallidilutea</name>
    <dbReference type="NCBI Taxonomy" id="504487"/>
    <lineage>
        <taxon>Bacteria</taxon>
        <taxon>Pseudomonadati</taxon>
        <taxon>Bacteroidota</taxon>
        <taxon>Flavobacteriia</taxon>
        <taxon>Flavobacteriales</taxon>
        <taxon>Flavobacteriaceae</taxon>
        <taxon>Jejuia</taxon>
    </lineage>
</organism>
<dbReference type="InterPro" id="IPR052550">
    <property type="entry name" value="Pyrimidine_5'-ntase_YjjG"/>
</dbReference>
<dbReference type="Pfam" id="PF00702">
    <property type="entry name" value="Hydrolase"/>
    <property type="match status" value="1"/>
</dbReference>
<keyword evidence="1" id="KW-0378">Hydrolase</keyword>
<keyword evidence="2" id="KW-1185">Reference proteome</keyword>
<dbReference type="InterPro" id="IPR023198">
    <property type="entry name" value="PGP-like_dom2"/>
</dbReference>
<dbReference type="GO" id="GO:0008253">
    <property type="term" value="F:5'-nucleotidase activity"/>
    <property type="evidence" value="ECO:0007669"/>
    <property type="project" value="UniProtKB-EC"/>
</dbReference>
<dbReference type="NCBIfam" id="TIGR02254">
    <property type="entry name" value="YjjG_YfnB"/>
    <property type="match status" value="1"/>
</dbReference>
<dbReference type="EMBL" id="BBNY01000059">
    <property type="protein sequence ID" value="GAL89877.1"/>
    <property type="molecule type" value="Genomic_DNA"/>
</dbReference>
<evidence type="ECO:0000313" key="2">
    <source>
        <dbReference type="Proteomes" id="UP000030184"/>
    </source>
</evidence>
<dbReference type="PANTHER" id="PTHR47478:SF1">
    <property type="entry name" value="PYRIMIDINE 5'-NUCLEOTIDASE YJJG"/>
    <property type="match status" value="1"/>
</dbReference>
<dbReference type="OrthoDB" id="9802350at2"/>
<dbReference type="SUPFAM" id="SSF56784">
    <property type="entry name" value="HAD-like"/>
    <property type="match status" value="1"/>
</dbReference>
<evidence type="ECO:0000313" key="1">
    <source>
        <dbReference type="EMBL" id="GAL89877.1"/>
    </source>
</evidence>
<dbReference type="InterPro" id="IPR006439">
    <property type="entry name" value="HAD-SF_hydro_IA"/>
</dbReference>
<comment type="caution">
    <text evidence="1">The sequence shown here is derived from an EMBL/GenBank/DDBJ whole genome shotgun (WGS) entry which is preliminary data.</text>
</comment>
<dbReference type="InterPro" id="IPR011951">
    <property type="entry name" value="HAD-SF_hydro_IA_YjjG/PynA"/>
</dbReference>
<dbReference type="Gene3D" id="3.40.50.1000">
    <property type="entry name" value="HAD superfamily/HAD-like"/>
    <property type="match status" value="1"/>
</dbReference>
<dbReference type="AlphaFoldDB" id="A0A098LTZ3"/>
<dbReference type="NCBIfam" id="TIGR01549">
    <property type="entry name" value="HAD-SF-IA-v1"/>
    <property type="match status" value="1"/>
</dbReference>
<gene>
    <name evidence="1" type="ORF">JCM19538_1527</name>
</gene>
<accession>A0A098LTZ3</accession>
<name>A0A098LTZ3_9FLAO</name>
<proteinExistence type="predicted"/>
<dbReference type="SFLD" id="SFLDG01129">
    <property type="entry name" value="C1.5:_HAD__Beta-PGM__Phosphata"/>
    <property type="match status" value="1"/>
</dbReference>